<accession>A0A6H5IIM0</accession>
<proteinExistence type="predicted"/>
<organism evidence="1 2">
    <name type="scientific">Trichogramma brassicae</name>
    <dbReference type="NCBI Taxonomy" id="86971"/>
    <lineage>
        <taxon>Eukaryota</taxon>
        <taxon>Metazoa</taxon>
        <taxon>Ecdysozoa</taxon>
        <taxon>Arthropoda</taxon>
        <taxon>Hexapoda</taxon>
        <taxon>Insecta</taxon>
        <taxon>Pterygota</taxon>
        <taxon>Neoptera</taxon>
        <taxon>Endopterygota</taxon>
        <taxon>Hymenoptera</taxon>
        <taxon>Apocrita</taxon>
        <taxon>Proctotrupomorpha</taxon>
        <taxon>Chalcidoidea</taxon>
        <taxon>Trichogrammatidae</taxon>
        <taxon>Trichogramma</taxon>
    </lineage>
</organism>
<dbReference type="Proteomes" id="UP000479190">
    <property type="component" value="Unassembled WGS sequence"/>
</dbReference>
<reference evidence="1 2" key="1">
    <citation type="submission" date="2020-02" db="EMBL/GenBank/DDBJ databases">
        <authorList>
            <person name="Ferguson B K."/>
        </authorList>
    </citation>
    <scope>NUCLEOTIDE SEQUENCE [LARGE SCALE GENOMIC DNA]</scope>
</reference>
<dbReference type="EMBL" id="CADCXV010000794">
    <property type="protein sequence ID" value="CAB0035575.1"/>
    <property type="molecule type" value="Genomic_DNA"/>
</dbReference>
<evidence type="ECO:0000313" key="2">
    <source>
        <dbReference type="Proteomes" id="UP000479190"/>
    </source>
</evidence>
<evidence type="ECO:0000313" key="1">
    <source>
        <dbReference type="EMBL" id="CAB0035575.1"/>
    </source>
</evidence>
<dbReference type="AlphaFoldDB" id="A0A6H5IIM0"/>
<protein>
    <submittedName>
        <fullName evidence="1">Uncharacterized protein</fullName>
    </submittedName>
</protein>
<sequence>MSFYPADNARIQVDFHRAISQHVARSVKRDNYYRCRESTAARGKQSLARSAELDHIESRISCAPGRSAELRSTLWYPSREQKKMTGCFITSRPSSCKIMHRIAPLLAAQSWKCNLIVSAIKCFTIASRRFKIGGQK</sequence>
<gene>
    <name evidence="1" type="ORF">TBRA_LOCUS7467</name>
</gene>
<keyword evidence="2" id="KW-1185">Reference proteome</keyword>
<name>A0A6H5IIM0_9HYME</name>